<dbReference type="InterPro" id="IPR003142">
    <property type="entry name" value="BPL_C"/>
</dbReference>
<keyword evidence="6" id="KW-0805">Transcription regulation</keyword>
<dbReference type="GO" id="GO:0005524">
    <property type="term" value="F:ATP binding"/>
    <property type="evidence" value="ECO:0007669"/>
    <property type="project" value="UniProtKB-UniRule"/>
</dbReference>
<comment type="function">
    <text evidence="6">Acts both as a biotin--[acetyl-CoA-carboxylase] ligase and a biotin-operon repressor. In the presence of ATP, BirA activates biotin to form the BirA-biotinyl-5'-adenylate (BirA-bio-5'-AMP or holoBirA) complex. HoloBirA can either transfer the biotinyl moiety to the biotin carboxyl carrier protein (BCCP) subunit of acetyl-CoA carboxylase, or bind to the biotin operator site and inhibit transcription of the operon.</text>
</comment>
<evidence type="ECO:0000313" key="9">
    <source>
        <dbReference type="Proteomes" id="UP000199771"/>
    </source>
</evidence>
<dbReference type="Gene3D" id="3.30.930.10">
    <property type="entry name" value="Bira Bifunctional Protein, Domain 2"/>
    <property type="match status" value="1"/>
</dbReference>
<evidence type="ECO:0000256" key="4">
    <source>
        <dbReference type="ARBA" id="ARBA00023267"/>
    </source>
</evidence>
<dbReference type="HAMAP" id="MF_00978">
    <property type="entry name" value="Bifunct_BirA"/>
    <property type="match status" value="1"/>
</dbReference>
<comment type="catalytic activity">
    <reaction evidence="5 6">
        <text>biotin + L-lysyl-[protein] + ATP = N(6)-biotinyl-L-lysyl-[protein] + AMP + diphosphate + H(+)</text>
        <dbReference type="Rhea" id="RHEA:11756"/>
        <dbReference type="Rhea" id="RHEA-COMP:9752"/>
        <dbReference type="Rhea" id="RHEA-COMP:10505"/>
        <dbReference type="ChEBI" id="CHEBI:15378"/>
        <dbReference type="ChEBI" id="CHEBI:29969"/>
        <dbReference type="ChEBI" id="CHEBI:30616"/>
        <dbReference type="ChEBI" id="CHEBI:33019"/>
        <dbReference type="ChEBI" id="CHEBI:57586"/>
        <dbReference type="ChEBI" id="CHEBI:83144"/>
        <dbReference type="ChEBI" id="CHEBI:456215"/>
        <dbReference type="EC" id="6.3.4.15"/>
    </reaction>
</comment>
<feature type="DNA-binding region" description="H-T-H motif" evidence="6">
    <location>
        <begin position="25"/>
        <end position="44"/>
    </location>
</feature>
<dbReference type="SUPFAM" id="SSF50037">
    <property type="entry name" value="C-terminal domain of transcriptional repressors"/>
    <property type="match status" value="1"/>
</dbReference>
<dbReference type="NCBIfam" id="TIGR00121">
    <property type="entry name" value="birA_ligase"/>
    <property type="match status" value="1"/>
</dbReference>
<keyword evidence="6" id="KW-0804">Transcription</keyword>
<evidence type="ECO:0000256" key="2">
    <source>
        <dbReference type="ARBA" id="ARBA00022741"/>
    </source>
</evidence>
<dbReference type="InterPro" id="IPR008988">
    <property type="entry name" value="Transcriptional_repressor_C"/>
</dbReference>
<dbReference type="Proteomes" id="UP000199771">
    <property type="component" value="Unassembled WGS sequence"/>
</dbReference>
<dbReference type="Gene3D" id="2.30.30.100">
    <property type="match status" value="1"/>
</dbReference>
<dbReference type="Pfam" id="PF02237">
    <property type="entry name" value="BPL_C"/>
    <property type="match status" value="1"/>
</dbReference>
<dbReference type="InterPro" id="IPR045864">
    <property type="entry name" value="aa-tRNA-synth_II/BPL/LPL"/>
</dbReference>
<accession>A0A1I2KAF9</accession>
<reference evidence="8 9" key="1">
    <citation type="submission" date="2016-10" db="EMBL/GenBank/DDBJ databases">
        <authorList>
            <person name="de Groot N.N."/>
        </authorList>
    </citation>
    <scope>NUCLEOTIDE SEQUENCE [LARGE SCALE GENOMIC DNA]</scope>
    <source>
        <strain evidence="8 9">DSM 23609</strain>
    </source>
</reference>
<dbReference type="CDD" id="cd16442">
    <property type="entry name" value="BPL"/>
    <property type="match status" value="1"/>
</dbReference>
<dbReference type="InterPro" id="IPR004143">
    <property type="entry name" value="BPL_LPL_catalytic"/>
</dbReference>
<dbReference type="InterPro" id="IPR030855">
    <property type="entry name" value="Bifunct_BirA"/>
</dbReference>
<keyword evidence="2 6" id="KW-0547">Nucleotide-binding</keyword>
<keyword evidence="1 6" id="KW-0436">Ligase</keyword>
<evidence type="ECO:0000259" key="7">
    <source>
        <dbReference type="PROSITE" id="PS51733"/>
    </source>
</evidence>
<dbReference type="Pfam" id="PF03099">
    <property type="entry name" value="BPL_LplA_LipB"/>
    <property type="match status" value="1"/>
</dbReference>
<dbReference type="InterPro" id="IPR004408">
    <property type="entry name" value="Biotin_CoA_COase_ligase"/>
</dbReference>
<keyword evidence="6" id="KW-0238">DNA-binding</keyword>
<dbReference type="RefSeq" id="WP_091535337.1">
    <property type="nucleotide sequence ID" value="NZ_FOOC01000014.1"/>
</dbReference>
<evidence type="ECO:0000256" key="5">
    <source>
        <dbReference type="ARBA" id="ARBA00047846"/>
    </source>
</evidence>
<protein>
    <recommendedName>
        <fullName evidence="6">Bifunctional ligase/repressor BirA</fullName>
    </recommendedName>
    <alternativeName>
        <fullName evidence="6">Biotin operon repressor</fullName>
    </alternativeName>
    <alternativeName>
        <fullName evidence="6">Biotin--[acetyl-CoA-carboxylase] ligase</fullName>
        <ecNumber evidence="6">6.3.4.15</ecNumber>
    </alternativeName>
    <alternativeName>
        <fullName evidence="6">Biotin--protein ligase</fullName>
    </alternativeName>
    <alternativeName>
        <fullName evidence="6">Biotin-[acetyl-CoA carboxylase] synthetase</fullName>
    </alternativeName>
</protein>
<dbReference type="OrthoDB" id="9807064at2"/>
<gene>
    <name evidence="6" type="primary">birA</name>
    <name evidence="8" type="ORF">SAMN04488120_11446</name>
</gene>
<dbReference type="SUPFAM" id="SSF55681">
    <property type="entry name" value="Class II aaRS and biotin synthetases"/>
    <property type="match status" value="1"/>
</dbReference>
<dbReference type="AlphaFoldDB" id="A0A1I2KAF9"/>
<dbReference type="GO" id="GO:0005737">
    <property type="term" value="C:cytoplasm"/>
    <property type="evidence" value="ECO:0007669"/>
    <property type="project" value="TreeGrafter"/>
</dbReference>
<dbReference type="GO" id="GO:0004077">
    <property type="term" value="F:biotin--[biotin carboxyl-carrier protein] ligase activity"/>
    <property type="evidence" value="ECO:0007669"/>
    <property type="project" value="UniProtKB-UniRule"/>
</dbReference>
<name>A0A1I2KAF9_9GAMM</name>
<dbReference type="InterPro" id="IPR036388">
    <property type="entry name" value="WH-like_DNA-bd_sf"/>
</dbReference>
<keyword evidence="9" id="KW-1185">Reference proteome</keyword>
<evidence type="ECO:0000256" key="6">
    <source>
        <dbReference type="HAMAP-Rule" id="MF_00978"/>
    </source>
</evidence>
<dbReference type="SUPFAM" id="SSF46785">
    <property type="entry name" value="Winged helix' DNA-binding domain"/>
    <property type="match status" value="1"/>
</dbReference>
<dbReference type="InterPro" id="IPR036390">
    <property type="entry name" value="WH_DNA-bd_sf"/>
</dbReference>
<dbReference type="EC" id="6.3.4.15" evidence="6"/>
<sequence length="326" mass="34879">MAQVLSETELLALVDRLADGAWHSGEQLAAASGITRAALAKRIDRLADWQLTVEARQGLGYRLSTPIERLDEAALQHALGERLRVRVVPVTDSTSSRLLETPAQNDPQALLAEFQTAGRGRRGRSWLSPFGTQLALSLAWSYDALPPQLTALPLAVGVICARVLQAQGAAVALKWPNDLVVRGENGELRKLGGILLEHRGEGGGGCRVVVGIGINLSVPPGQAATVAQPWINLAELVPVRRNRLAIDLLQALERMLAEYPQTGFAPLAADWARFDVAAGHAVRVLIGERPLDGIACGIDAHGALIVEAHGVRHHLHSGEISLRLLS</sequence>
<evidence type="ECO:0000313" key="8">
    <source>
        <dbReference type="EMBL" id="SFF63190.1"/>
    </source>
</evidence>
<feature type="domain" description="BPL/LPL catalytic" evidence="7">
    <location>
        <begin position="77"/>
        <end position="260"/>
    </location>
</feature>
<keyword evidence="3 6" id="KW-0067">ATP-binding</keyword>
<evidence type="ECO:0000256" key="1">
    <source>
        <dbReference type="ARBA" id="ARBA00022598"/>
    </source>
</evidence>
<dbReference type="PANTHER" id="PTHR12835:SF5">
    <property type="entry name" value="BIOTIN--PROTEIN LIGASE"/>
    <property type="match status" value="1"/>
</dbReference>
<keyword evidence="4 6" id="KW-0092">Biotin</keyword>
<organism evidence="8 9">
    <name type="scientific">Fontimonas thermophila</name>
    <dbReference type="NCBI Taxonomy" id="1076937"/>
    <lineage>
        <taxon>Bacteria</taxon>
        <taxon>Pseudomonadati</taxon>
        <taxon>Pseudomonadota</taxon>
        <taxon>Gammaproteobacteria</taxon>
        <taxon>Nevskiales</taxon>
        <taxon>Nevskiaceae</taxon>
        <taxon>Fontimonas</taxon>
    </lineage>
</organism>
<dbReference type="Gene3D" id="1.10.10.10">
    <property type="entry name" value="Winged helix-like DNA-binding domain superfamily/Winged helix DNA-binding domain"/>
    <property type="match status" value="1"/>
</dbReference>
<evidence type="ECO:0000256" key="3">
    <source>
        <dbReference type="ARBA" id="ARBA00022840"/>
    </source>
</evidence>
<dbReference type="PANTHER" id="PTHR12835">
    <property type="entry name" value="BIOTIN PROTEIN LIGASE"/>
    <property type="match status" value="1"/>
</dbReference>
<feature type="binding site" evidence="6">
    <location>
        <begin position="119"/>
        <end position="121"/>
    </location>
    <ligand>
        <name>biotin</name>
        <dbReference type="ChEBI" id="CHEBI:57586"/>
    </ligand>
</feature>
<dbReference type="EMBL" id="FOOC01000014">
    <property type="protein sequence ID" value="SFF63190.1"/>
    <property type="molecule type" value="Genomic_DNA"/>
</dbReference>
<dbReference type="PROSITE" id="PS51733">
    <property type="entry name" value="BPL_LPL_CATALYTIC"/>
    <property type="match status" value="1"/>
</dbReference>
<dbReference type="GO" id="GO:0003677">
    <property type="term" value="F:DNA binding"/>
    <property type="evidence" value="ECO:0007669"/>
    <property type="project" value="UniProtKB-UniRule"/>
</dbReference>
<keyword evidence="6" id="KW-0678">Repressor</keyword>
<feature type="binding site" evidence="6">
    <location>
        <position position="115"/>
    </location>
    <ligand>
        <name>biotin</name>
        <dbReference type="ChEBI" id="CHEBI:57586"/>
    </ligand>
</feature>
<proteinExistence type="inferred from homology"/>
<dbReference type="GO" id="GO:0006355">
    <property type="term" value="P:regulation of DNA-templated transcription"/>
    <property type="evidence" value="ECO:0007669"/>
    <property type="project" value="UniProtKB-UniRule"/>
</dbReference>
<dbReference type="STRING" id="1076937.SAMN04488120_11446"/>
<comment type="similarity">
    <text evidence="6">Belongs to the biotin--protein ligase family.</text>
</comment>
<comment type="caution">
    <text evidence="6">Lacks conserved residue(s) required for the propagation of feature annotation.</text>
</comment>